<evidence type="ECO:0000313" key="8">
    <source>
        <dbReference type="Proteomes" id="UP000030101"/>
    </source>
</evidence>
<dbReference type="RefSeq" id="WP_036791487.1">
    <property type="nucleotide sequence ID" value="NZ_JQZV01000013.1"/>
</dbReference>
<dbReference type="Gene3D" id="1.20.1530.10">
    <property type="entry name" value="Na+/H+ antiporter like domain"/>
    <property type="match status" value="1"/>
</dbReference>
<dbReference type="Pfam" id="PF06965">
    <property type="entry name" value="Na_H_antiport_1"/>
    <property type="match status" value="1"/>
</dbReference>
<comment type="function">
    <text evidence="6">Na(+)/H(+) antiporter that extrudes sodium in exchange for external protons.</text>
</comment>
<accession>A0ABR4XJK8</accession>
<keyword evidence="6" id="KW-0406">Ion transport</keyword>
<feature type="transmembrane region" description="Helical" evidence="6">
    <location>
        <begin position="76"/>
        <end position="93"/>
    </location>
</feature>
<dbReference type="PANTHER" id="PTHR30341:SF0">
    <property type="entry name" value="NA(+)_H(+) ANTIPORTER NHAA"/>
    <property type="match status" value="1"/>
</dbReference>
<dbReference type="InterPro" id="IPR004670">
    <property type="entry name" value="NhaA"/>
</dbReference>
<organism evidence="7 8">
    <name type="scientific">Porphyromonas canoris</name>
    <dbReference type="NCBI Taxonomy" id="36875"/>
    <lineage>
        <taxon>Bacteria</taxon>
        <taxon>Pseudomonadati</taxon>
        <taxon>Bacteroidota</taxon>
        <taxon>Bacteroidia</taxon>
        <taxon>Bacteroidales</taxon>
        <taxon>Porphyromonadaceae</taxon>
        <taxon>Porphyromonas</taxon>
    </lineage>
</organism>
<dbReference type="PANTHER" id="PTHR30341">
    <property type="entry name" value="SODIUM ION/PROTON ANTIPORTER NHAA-RELATED"/>
    <property type="match status" value="1"/>
</dbReference>
<dbReference type="Proteomes" id="UP000030101">
    <property type="component" value="Unassembled WGS sequence"/>
</dbReference>
<dbReference type="EMBL" id="JQZV01000013">
    <property type="protein sequence ID" value="KGN91871.1"/>
    <property type="molecule type" value="Genomic_DNA"/>
</dbReference>
<feature type="transmembrane region" description="Helical" evidence="6">
    <location>
        <begin position="21"/>
        <end position="38"/>
    </location>
</feature>
<feature type="transmembrane region" description="Helical" evidence="6">
    <location>
        <begin position="164"/>
        <end position="185"/>
    </location>
</feature>
<keyword evidence="2 6" id="KW-1003">Cell membrane</keyword>
<feature type="transmembrane region" description="Helical" evidence="6">
    <location>
        <begin position="342"/>
        <end position="363"/>
    </location>
</feature>
<keyword evidence="6" id="KW-0739">Sodium transport</keyword>
<comment type="catalytic activity">
    <reaction evidence="6">
        <text>Na(+)(in) + 2 H(+)(out) = Na(+)(out) + 2 H(+)(in)</text>
        <dbReference type="Rhea" id="RHEA:29251"/>
        <dbReference type="ChEBI" id="CHEBI:15378"/>
        <dbReference type="ChEBI" id="CHEBI:29101"/>
    </reaction>
</comment>
<name>A0ABR4XJK8_9PORP</name>
<comment type="caution">
    <text evidence="7">The sequence shown here is derived from an EMBL/GenBank/DDBJ whole genome shotgun (WGS) entry which is preliminary data.</text>
</comment>
<keyword evidence="8" id="KW-1185">Reference proteome</keyword>
<feature type="transmembrane region" description="Helical" evidence="6">
    <location>
        <begin position="191"/>
        <end position="208"/>
    </location>
</feature>
<reference evidence="7 8" key="1">
    <citation type="submission" date="2014-08" db="EMBL/GenBank/DDBJ databases">
        <title>Porphyromonas canoris strain:OH2762 Genome sequencing.</title>
        <authorList>
            <person name="Wallis C."/>
            <person name="Deusch O."/>
            <person name="O'Flynn C."/>
            <person name="Davis I."/>
            <person name="Jospin G."/>
            <person name="Darling A.E."/>
            <person name="Coil D.A."/>
            <person name="Alexiev A."/>
            <person name="Horsfall A."/>
            <person name="Kirkwood N."/>
            <person name="Harris S."/>
            <person name="Eisen J.A."/>
        </authorList>
    </citation>
    <scope>NUCLEOTIDE SEQUENCE [LARGE SCALE GENOMIC DNA]</scope>
    <source>
        <strain evidence="8">COT-108 OH2762</strain>
    </source>
</reference>
<feature type="transmembrane region" description="Helical" evidence="6">
    <location>
        <begin position="384"/>
        <end position="402"/>
    </location>
</feature>
<gene>
    <name evidence="6" type="primary">nhaA</name>
    <name evidence="7" type="ORF">HQ43_07300</name>
</gene>
<keyword evidence="6" id="KW-0050">Antiport</keyword>
<sequence>MQQEQAQFRISKVVQSINPSLLLFLAALAAIIFANSPWQAQYFNFLNNPIKVNIGDYGLFEHHGRPMTLQEFVNDALMAIFFFVIGLEIKMELLIGQLSSVRKAMLPVVAAIGGMIIPVLVFYAFVHDGGMAMRGAAIPMATDIAFALAVLAAVGKHVPPCLKVFLMSLAVVDDIGGIIIIALFYSGQIHLTSLLIGLGLLVVTYILGRKGMDKAYIYYFIGFIVWTFFLHSGIHTTISGVLLALTIPSKCTVRLPQLKESLSDFIGDFNGKYEIEADKAQKLSHRQLVRLRLLEKKVERSISPLQFIEHDLSPVVSYIILPLFAFVNAGVTFGGVTMSDLLGLPIAIFCGLFIGKMLGISLFTYIPNKIGILKYPEGMTTRNLIAISIFGGIGFTVSLFIASLSYSPETAEGVNLLNQAKIGVFSGTIVSALVGFFALNFATRHLKK</sequence>
<keyword evidence="6" id="KW-0915">Sodium</keyword>
<proteinExistence type="inferred from homology"/>
<protein>
    <recommendedName>
        <fullName evidence="6">Na(+)/H(+) antiporter NhaA</fullName>
    </recommendedName>
    <alternativeName>
        <fullName evidence="6">Sodium/proton antiporter NhaA</fullName>
    </alternativeName>
</protein>
<keyword evidence="5 6" id="KW-0472">Membrane</keyword>
<dbReference type="NCBIfam" id="TIGR00773">
    <property type="entry name" value="NhaA"/>
    <property type="match status" value="1"/>
</dbReference>
<evidence type="ECO:0000256" key="4">
    <source>
        <dbReference type="ARBA" id="ARBA00022989"/>
    </source>
</evidence>
<evidence type="ECO:0000256" key="1">
    <source>
        <dbReference type="ARBA" id="ARBA00004429"/>
    </source>
</evidence>
<keyword evidence="4 6" id="KW-1133">Transmembrane helix</keyword>
<comment type="subcellular location">
    <subcellularLocation>
        <location evidence="1">Cell inner membrane</location>
        <topology evidence="1">Multi-pass membrane protein</topology>
    </subcellularLocation>
    <subcellularLocation>
        <location evidence="6">Cell membrane</location>
        <topology evidence="6">Multi-pass membrane protein</topology>
    </subcellularLocation>
</comment>
<evidence type="ECO:0000313" key="7">
    <source>
        <dbReference type="EMBL" id="KGN91871.1"/>
    </source>
</evidence>
<keyword evidence="6" id="KW-0813">Transport</keyword>
<feature type="transmembrane region" description="Helical" evidence="6">
    <location>
        <begin position="422"/>
        <end position="442"/>
    </location>
</feature>
<evidence type="ECO:0000256" key="6">
    <source>
        <dbReference type="HAMAP-Rule" id="MF_01844"/>
    </source>
</evidence>
<evidence type="ECO:0000256" key="5">
    <source>
        <dbReference type="ARBA" id="ARBA00023136"/>
    </source>
</evidence>
<evidence type="ECO:0000256" key="2">
    <source>
        <dbReference type="ARBA" id="ARBA00022475"/>
    </source>
</evidence>
<dbReference type="InterPro" id="IPR023171">
    <property type="entry name" value="Na/H_antiporter_dom_sf"/>
</dbReference>
<feature type="transmembrane region" description="Helical" evidence="6">
    <location>
        <begin position="315"/>
        <end position="336"/>
    </location>
</feature>
<evidence type="ECO:0000256" key="3">
    <source>
        <dbReference type="ARBA" id="ARBA00022692"/>
    </source>
</evidence>
<feature type="transmembrane region" description="Helical" evidence="6">
    <location>
        <begin position="105"/>
        <end position="126"/>
    </location>
</feature>
<comment type="similarity">
    <text evidence="6">Belongs to the NhaA Na(+)/H(+) (TC 2.A.33) antiporter family.</text>
</comment>
<dbReference type="HAMAP" id="MF_01844">
    <property type="entry name" value="NhaA"/>
    <property type="match status" value="1"/>
</dbReference>
<keyword evidence="3 6" id="KW-0812">Transmembrane</keyword>